<dbReference type="CDD" id="cd00090">
    <property type="entry name" value="HTH_ARSR"/>
    <property type="match status" value="1"/>
</dbReference>
<evidence type="ECO:0000313" key="2">
    <source>
        <dbReference type="EMBL" id="TWD76502.1"/>
    </source>
</evidence>
<comment type="caution">
    <text evidence="2">The sequence shown here is derived from an EMBL/GenBank/DDBJ whole genome shotgun (WGS) entry which is preliminary data.</text>
</comment>
<dbReference type="Pfam" id="PF01047">
    <property type="entry name" value="MarR"/>
    <property type="match status" value="1"/>
</dbReference>
<proteinExistence type="predicted"/>
<dbReference type="AlphaFoldDB" id="A0A561BCQ7"/>
<dbReference type="InterPro" id="IPR011991">
    <property type="entry name" value="ArsR-like_HTH"/>
</dbReference>
<feature type="domain" description="HTH marR-type" evidence="1">
    <location>
        <begin position="52"/>
        <end position="151"/>
    </location>
</feature>
<dbReference type="InterPro" id="IPR000835">
    <property type="entry name" value="HTH_MarR-typ"/>
</dbReference>
<dbReference type="SUPFAM" id="SSF46785">
    <property type="entry name" value="Winged helix' DNA-binding domain"/>
    <property type="match status" value="1"/>
</dbReference>
<dbReference type="RefSeq" id="WP_261380417.1">
    <property type="nucleotide sequence ID" value="NZ_VIVL01000012.1"/>
</dbReference>
<organism evidence="2 3">
    <name type="scientific">Variovorax beijingensis</name>
    <dbReference type="NCBI Taxonomy" id="2496117"/>
    <lineage>
        <taxon>Bacteria</taxon>
        <taxon>Pseudomonadati</taxon>
        <taxon>Pseudomonadota</taxon>
        <taxon>Betaproteobacteria</taxon>
        <taxon>Burkholderiales</taxon>
        <taxon>Comamonadaceae</taxon>
        <taxon>Variovorax</taxon>
    </lineage>
</organism>
<dbReference type="SMART" id="SM00347">
    <property type="entry name" value="HTH_MARR"/>
    <property type="match status" value="1"/>
</dbReference>
<dbReference type="GO" id="GO:0003700">
    <property type="term" value="F:DNA-binding transcription factor activity"/>
    <property type="evidence" value="ECO:0007669"/>
    <property type="project" value="InterPro"/>
</dbReference>
<name>A0A561BCQ7_9BURK</name>
<evidence type="ECO:0000259" key="1">
    <source>
        <dbReference type="SMART" id="SM00347"/>
    </source>
</evidence>
<accession>A0A561BCQ7</accession>
<dbReference type="InterPro" id="IPR036390">
    <property type="entry name" value="WH_DNA-bd_sf"/>
</dbReference>
<gene>
    <name evidence="2" type="ORF">FB547_112138</name>
</gene>
<sequence length="170" mass="18094">MLPRRATAVRALMPARPAPRTLAVDAAGPERSACTYTTAHQLARLVRQHYDAELGAIGLRATQYRLLVEILAHGPVRPCDLAESMSLSPSTLTRNLKPLIAAGWVDLGPGMDGRTRSVCITAAGCSKCAEGLPRWSMAQARVHRLMGSRQVGALHALVGQCLTSMSAAAE</sequence>
<dbReference type="InterPro" id="IPR036388">
    <property type="entry name" value="WH-like_DNA-bd_sf"/>
</dbReference>
<dbReference type="EMBL" id="VIVL01000012">
    <property type="protein sequence ID" value="TWD76502.1"/>
    <property type="molecule type" value="Genomic_DNA"/>
</dbReference>
<protein>
    <submittedName>
        <fullName evidence="2">MarR family transcriptional regulator</fullName>
    </submittedName>
</protein>
<reference evidence="2 3" key="1">
    <citation type="submission" date="2019-06" db="EMBL/GenBank/DDBJ databases">
        <title>Sorghum-associated microbial communities from plants grown in Nebraska, USA.</title>
        <authorList>
            <person name="Schachtman D."/>
        </authorList>
    </citation>
    <scope>NUCLEOTIDE SEQUENCE [LARGE SCALE GENOMIC DNA]</scope>
    <source>
        <strain evidence="2 3">T529</strain>
    </source>
</reference>
<dbReference type="Proteomes" id="UP000319722">
    <property type="component" value="Unassembled WGS sequence"/>
</dbReference>
<dbReference type="Gene3D" id="1.10.10.10">
    <property type="entry name" value="Winged helix-like DNA-binding domain superfamily/Winged helix DNA-binding domain"/>
    <property type="match status" value="1"/>
</dbReference>
<evidence type="ECO:0000313" key="3">
    <source>
        <dbReference type="Proteomes" id="UP000319722"/>
    </source>
</evidence>